<reference evidence="2 3" key="1">
    <citation type="journal article" date="2012" name="Front. Microbiol.">
        <title>Complete genome of Ignavibacterium album, a metabolically versatile, flagellated, facultative anaerobe from the phylum Chlorobi.</title>
        <authorList>
            <person name="Liu Z."/>
            <person name="Frigaard N.-U."/>
            <person name="Vogl K."/>
            <person name="Iino T."/>
            <person name="Ohkuma M."/>
            <person name="Overmann J."/>
            <person name="Bryant D.A."/>
        </authorList>
    </citation>
    <scope>NUCLEOTIDE SEQUENCE [LARGE SCALE GENOMIC DNA]</scope>
    <source>
        <strain evidence="3">DSM 19864 / JCM 16511 / NBRC 101810 / Mat9-16</strain>
    </source>
</reference>
<feature type="signal peptide" evidence="1">
    <location>
        <begin position="1"/>
        <end position="31"/>
    </location>
</feature>
<dbReference type="KEGG" id="ial:IALB_2818"/>
<dbReference type="Proteomes" id="UP000007394">
    <property type="component" value="Chromosome"/>
</dbReference>
<dbReference type="AlphaFoldDB" id="I0ANG4"/>
<keyword evidence="3" id="KW-1185">Reference proteome</keyword>
<dbReference type="HOGENOM" id="CLU_2012145_0_0_10"/>
<feature type="chain" id="PRO_5003624572" evidence="1">
    <location>
        <begin position="32"/>
        <end position="123"/>
    </location>
</feature>
<proteinExistence type="predicted"/>
<keyword evidence="1" id="KW-0732">Signal</keyword>
<accession>I0ANG4</accession>
<dbReference type="STRING" id="945713.IALB_2818"/>
<dbReference type="EMBL" id="CP003418">
    <property type="protein sequence ID" value="AFH50521.1"/>
    <property type="molecule type" value="Genomic_DNA"/>
</dbReference>
<name>I0ANG4_IGNAJ</name>
<evidence type="ECO:0000313" key="2">
    <source>
        <dbReference type="EMBL" id="AFH50521.1"/>
    </source>
</evidence>
<evidence type="ECO:0000313" key="3">
    <source>
        <dbReference type="Proteomes" id="UP000007394"/>
    </source>
</evidence>
<gene>
    <name evidence="2" type="ordered locus">IALB_2818</name>
</gene>
<organism evidence="2 3">
    <name type="scientific">Ignavibacterium album (strain DSM 19864 / JCM 16511 / NBRC 101810 / Mat9-16)</name>
    <dbReference type="NCBI Taxonomy" id="945713"/>
    <lineage>
        <taxon>Bacteria</taxon>
        <taxon>Pseudomonadati</taxon>
        <taxon>Ignavibacteriota</taxon>
        <taxon>Ignavibacteria</taxon>
        <taxon>Ignavibacteriales</taxon>
        <taxon>Ignavibacteriaceae</taxon>
        <taxon>Ignavibacterium</taxon>
    </lineage>
</organism>
<protein>
    <submittedName>
        <fullName evidence="2">Uncharacterized protein</fullName>
    </submittedName>
</protein>
<evidence type="ECO:0000256" key="1">
    <source>
        <dbReference type="SAM" id="SignalP"/>
    </source>
</evidence>
<sequence length="123" mass="13913">MKAYVPSKKRRTMKKIFLTSILVFATLHSFASNGEKKSYSIVEVVTPAKEIYDDGIYRTLFSAFYITNEEGNKVLSSGEVFDKAANVKLTEGTYKIYYSDSNGKLSSKDLEVTKGNFLRIELK</sequence>